<evidence type="ECO:0000313" key="3">
    <source>
        <dbReference type="Proteomes" id="UP001501570"/>
    </source>
</evidence>
<dbReference type="RefSeq" id="WP_345629258.1">
    <property type="nucleotide sequence ID" value="NZ_BAABJQ010000006.1"/>
</dbReference>
<dbReference type="Gene3D" id="1.10.260.40">
    <property type="entry name" value="lambda repressor-like DNA-binding domains"/>
    <property type="match status" value="1"/>
</dbReference>
<proteinExistence type="predicted"/>
<feature type="domain" description="HTH cro/C1-type" evidence="1">
    <location>
        <begin position="18"/>
        <end position="73"/>
    </location>
</feature>
<name>A0ABP9RQC1_9ACTN</name>
<sequence length="295" mass="33466">MATGDLPAVARRRVWMALRRAREAKGLTQGQIADEMEWSLSKVMRIEKGEVNISVSDLRAVLDYLDVTDPAEVKQLLDDARAARSERRSANSAFRQHLTTTTQQLLQYEAEAVTIRFYSLVLIPGLLQTEAYAKAVFEDIFEDLSPEAIDARIDIRMRRRENVLDRPEPPDYLFLLDESVLSREIGGPRVMGEQLMALLRFMHEASVLVRVVPLDAKPTLALLGPFMILDLDSDGNSALYRESVNYEELSHRPALVARHREVFEQLWSLARSEVDSAKLIETAARRMLNEDVGSE</sequence>
<dbReference type="EMBL" id="BAABJQ010000006">
    <property type="protein sequence ID" value="GAA5184478.1"/>
    <property type="molecule type" value="Genomic_DNA"/>
</dbReference>
<comment type="caution">
    <text evidence="2">The sequence shown here is derived from an EMBL/GenBank/DDBJ whole genome shotgun (WGS) entry which is preliminary data.</text>
</comment>
<dbReference type="Proteomes" id="UP001501570">
    <property type="component" value="Unassembled WGS sequence"/>
</dbReference>
<dbReference type="Pfam" id="PF19054">
    <property type="entry name" value="DUF5753"/>
    <property type="match status" value="1"/>
</dbReference>
<accession>A0ABP9RQC1</accession>
<dbReference type="Pfam" id="PF13560">
    <property type="entry name" value="HTH_31"/>
    <property type="match status" value="1"/>
</dbReference>
<dbReference type="PROSITE" id="PS50943">
    <property type="entry name" value="HTH_CROC1"/>
    <property type="match status" value="1"/>
</dbReference>
<protein>
    <submittedName>
        <fullName evidence="2">Helix-turn-helix transcriptional regulator</fullName>
    </submittedName>
</protein>
<dbReference type="InterPro" id="IPR043917">
    <property type="entry name" value="DUF5753"/>
</dbReference>
<dbReference type="CDD" id="cd00093">
    <property type="entry name" value="HTH_XRE"/>
    <property type="match status" value="1"/>
</dbReference>
<reference evidence="3" key="1">
    <citation type="journal article" date="2019" name="Int. J. Syst. Evol. Microbiol.">
        <title>The Global Catalogue of Microorganisms (GCM) 10K type strain sequencing project: providing services to taxonomists for standard genome sequencing and annotation.</title>
        <authorList>
            <consortium name="The Broad Institute Genomics Platform"/>
            <consortium name="The Broad Institute Genome Sequencing Center for Infectious Disease"/>
            <person name="Wu L."/>
            <person name="Ma J."/>
        </authorList>
    </citation>
    <scope>NUCLEOTIDE SEQUENCE [LARGE SCALE GENOMIC DNA]</scope>
    <source>
        <strain evidence="3">JCM 18304</strain>
    </source>
</reference>
<organism evidence="2 3">
    <name type="scientific">Rugosimonospora acidiphila</name>
    <dbReference type="NCBI Taxonomy" id="556531"/>
    <lineage>
        <taxon>Bacteria</taxon>
        <taxon>Bacillati</taxon>
        <taxon>Actinomycetota</taxon>
        <taxon>Actinomycetes</taxon>
        <taxon>Micromonosporales</taxon>
        <taxon>Micromonosporaceae</taxon>
        <taxon>Rugosimonospora</taxon>
    </lineage>
</organism>
<dbReference type="InterPro" id="IPR001387">
    <property type="entry name" value="Cro/C1-type_HTH"/>
</dbReference>
<gene>
    <name evidence="2" type="ORF">GCM10023322_26050</name>
</gene>
<dbReference type="SMART" id="SM00530">
    <property type="entry name" value="HTH_XRE"/>
    <property type="match status" value="1"/>
</dbReference>
<dbReference type="InterPro" id="IPR010982">
    <property type="entry name" value="Lambda_DNA-bd_dom_sf"/>
</dbReference>
<dbReference type="SUPFAM" id="SSF47413">
    <property type="entry name" value="lambda repressor-like DNA-binding domains"/>
    <property type="match status" value="1"/>
</dbReference>
<evidence type="ECO:0000259" key="1">
    <source>
        <dbReference type="PROSITE" id="PS50943"/>
    </source>
</evidence>
<keyword evidence="3" id="KW-1185">Reference proteome</keyword>
<evidence type="ECO:0000313" key="2">
    <source>
        <dbReference type="EMBL" id="GAA5184478.1"/>
    </source>
</evidence>